<sequence>MKGLLKVVLGLVAFIVVLIVAGGAILSTVFDPNEYKPEIEKAALENSGVELKINGDIGWSVFPWLGLEVNKIDVQYPGKQQLASLNQAQVSVRLPALLSGQVEMQSVVVDGLKLNLVKEADGSSNWAADVSTKQVEKSSEDQGSSTQASAAESGAAIALNIDSIQITNGLINYLDKTTETEATLSDFNMTSGQVVTNAFFPAELSFNAVQKVKGEEQIKAGANFSAEFFLDLTNQLYKIKGLNSELALSGKPLGGKSLTISTAADIEADLAKQALSLNNLNLSLANLKATGALAVNNFASPEISGKLSVPAFDLNKLLVSVGQAEVKTTDASVLKAISFDTELAGPANTVTAKTLSLKLDDTSFNGNAAYDLKSGNITLNLQGDKLNADRYMPPASESKGNADAQGGSSAQASSGAYSKDPILPVEALRGLELDTKLGLKSLHVSNMDVSNIVLQVNAHGGLIKASKIDADLYSGSVRNNVSVDVRGKTPKITSQKNISGIQIGDMLKAMAEVDQLTGELNSSSNITLRGNSVHDFVNSMTGTAKVNMKDGELHGIDMAQTVCQGMNNVSSLGVNTQEVDRSTPFANMGASARIKNGVVNNQDLKAALDAMVLSGKGSVNLPKQLLDYRLGFMVEKNLFKETCSFPDKLEGVEIPIDCKGGFNTPPAELCKPDFSFIGDALKKQVKDKAKAKVEEKIKDKLGGKLKGLFGN</sequence>
<keyword evidence="2" id="KW-1133">Transmembrane helix</keyword>
<reference evidence="4 5" key="1">
    <citation type="submission" date="2006-02" db="EMBL/GenBank/DDBJ databases">
        <authorList>
            <person name="Pinhassi J."/>
            <person name="Pedros-Alio C."/>
            <person name="Ferriera S."/>
            <person name="Johnson J."/>
            <person name="Kravitz S."/>
            <person name="Halpern A."/>
            <person name="Remington K."/>
            <person name="Beeson K."/>
            <person name="Tran B."/>
            <person name="Rogers Y.-H."/>
            <person name="Friedman R."/>
            <person name="Venter J.C."/>
        </authorList>
    </citation>
    <scope>NUCLEOTIDE SEQUENCE [LARGE SCALE GENOMIC DNA]</scope>
    <source>
        <strain evidence="4 5">MED92</strain>
    </source>
</reference>
<name>A0A7U8C6Z1_NEPCE</name>
<dbReference type="Proteomes" id="UP000002171">
    <property type="component" value="Unassembled WGS sequence"/>
</dbReference>
<organism evidence="4 5">
    <name type="scientific">Neptuniibacter caesariensis</name>
    <dbReference type="NCBI Taxonomy" id="207954"/>
    <lineage>
        <taxon>Bacteria</taxon>
        <taxon>Pseudomonadati</taxon>
        <taxon>Pseudomonadota</taxon>
        <taxon>Gammaproteobacteria</taxon>
        <taxon>Oceanospirillales</taxon>
        <taxon>Oceanospirillaceae</taxon>
        <taxon>Neptuniibacter</taxon>
    </lineage>
</organism>
<proteinExistence type="predicted"/>
<dbReference type="RefSeq" id="WP_007021751.1">
    <property type="nucleotide sequence ID" value="NZ_CH724126.1"/>
</dbReference>
<comment type="caution">
    <text evidence="4">The sequence shown here is derived from an EMBL/GenBank/DDBJ whole genome shotgun (WGS) entry which is preliminary data.</text>
</comment>
<feature type="domain" description="AsmA" evidence="3">
    <location>
        <begin position="1"/>
        <end position="604"/>
    </location>
</feature>
<accession>A0A7U8C6Z1</accession>
<dbReference type="InterPro" id="IPR007844">
    <property type="entry name" value="AsmA"/>
</dbReference>
<dbReference type="PANTHER" id="PTHR30441:SF4">
    <property type="entry name" value="PROTEIN ASMA"/>
    <property type="match status" value="1"/>
</dbReference>
<protein>
    <submittedName>
        <fullName evidence="4">AsmA family superfamily protein</fullName>
    </submittedName>
</protein>
<feature type="region of interest" description="Disordered" evidence="1">
    <location>
        <begin position="128"/>
        <end position="147"/>
    </location>
</feature>
<dbReference type="GO" id="GO:0005886">
    <property type="term" value="C:plasma membrane"/>
    <property type="evidence" value="ECO:0007669"/>
    <property type="project" value="TreeGrafter"/>
</dbReference>
<evidence type="ECO:0000313" key="4">
    <source>
        <dbReference type="EMBL" id="EAR62733.1"/>
    </source>
</evidence>
<feature type="compositionally biased region" description="Low complexity" evidence="1">
    <location>
        <begin position="404"/>
        <end position="416"/>
    </location>
</feature>
<feature type="region of interest" description="Disordered" evidence="1">
    <location>
        <begin position="388"/>
        <end position="417"/>
    </location>
</feature>
<dbReference type="EMBL" id="AAOW01000002">
    <property type="protein sequence ID" value="EAR62733.1"/>
    <property type="molecule type" value="Genomic_DNA"/>
</dbReference>
<evidence type="ECO:0000259" key="3">
    <source>
        <dbReference type="Pfam" id="PF05170"/>
    </source>
</evidence>
<evidence type="ECO:0000256" key="1">
    <source>
        <dbReference type="SAM" id="MobiDB-lite"/>
    </source>
</evidence>
<keyword evidence="5" id="KW-1185">Reference proteome</keyword>
<keyword evidence="2" id="KW-0472">Membrane</keyword>
<evidence type="ECO:0000313" key="5">
    <source>
        <dbReference type="Proteomes" id="UP000002171"/>
    </source>
</evidence>
<dbReference type="InterPro" id="IPR052894">
    <property type="entry name" value="AsmA-related"/>
</dbReference>
<keyword evidence="2" id="KW-0812">Transmembrane</keyword>
<feature type="transmembrane region" description="Helical" evidence="2">
    <location>
        <begin position="7"/>
        <end position="30"/>
    </location>
</feature>
<evidence type="ECO:0000256" key="2">
    <source>
        <dbReference type="SAM" id="Phobius"/>
    </source>
</evidence>
<dbReference type="AlphaFoldDB" id="A0A7U8C6Z1"/>
<dbReference type="Pfam" id="PF05170">
    <property type="entry name" value="AsmA"/>
    <property type="match status" value="1"/>
</dbReference>
<gene>
    <name evidence="4" type="ORF">MED92_06428</name>
</gene>
<dbReference type="PANTHER" id="PTHR30441">
    <property type="entry name" value="DUF748 DOMAIN-CONTAINING PROTEIN"/>
    <property type="match status" value="1"/>
</dbReference>
<dbReference type="GO" id="GO:0090313">
    <property type="term" value="P:regulation of protein targeting to membrane"/>
    <property type="evidence" value="ECO:0007669"/>
    <property type="project" value="TreeGrafter"/>
</dbReference>
<dbReference type="OrthoDB" id="9766390at2"/>